<dbReference type="InterPro" id="IPR010466">
    <property type="entry name" value="DUF1058"/>
</dbReference>
<gene>
    <name evidence="2" type="ORF">SAMN04488557_3436</name>
</gene>
<keyword evidence="1" id="KW-0812">Transmembrane</keyword>
<dbReference type="RefSeq" id="WP_244531320.1">
    <property type="nucleotide sequence ID" value="NZ_FPCH01000003.1"/>
</dbReference>
<protein>
    <submittedName>
        <fullName evidence="2">SH3-like domain-containing protein</fullName>
    </submittedName>
</protein>
<keyword evidence="1" id="KW-1133">Transmembrane helix</keyword>
<dbReference type="STRING" id="51670.SAMN04488557_3436"/>
<organism evidence="2 3">
    <name type="scientific">Hyphomicrobium facile</name>
    <dbReference type="NCBI Taxonomy" id="51670"/>
    <lineage>
        <taxon>Bacteria</taxon>
        <taxon>Pseudomonadati</taxon>
        <taxon>Pseudomonadota</taxon>
        <taxon>Alphaproteobacteria</taxon>
        <taxon>Hyphomicrobiales</taxon>
        <taxon>Hyphomicrobiaceae</taxon>
        <taxon>Hyphomicrobium</taxon>
    </lineage>
</organism>
<dbReference type="EMBL" id="FPCH01000003">
    <property type="protein sequence ID" value="SFV37983.1"/>
    <property type="molecule type" value="Genomic_DNA"/>
</dbReference>
<proteinExistence type="predicted"/>
<accession>A0A1I7NTL8</accession>
<reference evidence="3" key="1">
    <citation type="submission" date="2016-10" db="EMBL/GenBank/DDBJ databases">
        <authorList>
            <person name="Varghese N."/>
            <person name="Submissions S."/>
        </authorList>
    </citation>
    <scope>NUCLEOTIDE SEQUENCE [LARGE SCALE GENOMIC DNA]</scope>
    <source>
        <strain evidence="3">DSM 1565</strain>
    </source>
</reference>
<keyword evidence="3" id="KW-1185">Reference proteome</keyword>
<name>A0A1I7NTL8_9HYPH</name>
<dbReference type="Gene3D" id="2.30.30.40">
    <property type="entry name" value="SH3 Domains"/>
    <property type="match status" value="1"/>
</dbReference>
<dbReference type="Proteomes" id="UP000199423">
    <property type="component" value="Unassembled WGS sequence"/>
</dbReference>
<sequence>MTISFLEHRHARPRAGLRLPLGSGWATGVRAIKAKMAGVRATGGRAVLAAAAIALVLVAPLVIPGRAVAADSPALAGSGLPVPRFVSLKSDRVNLRNGPGTDYPTSWVYRRAGLPLEVIKEFEIWRQVRDAEGATGWVLQSLLSGRRTGLVLPWERKTGTSPPLVPIMASDSEHTNVVANVEAGVIADLHMCDGRWCRVTVDQYSGYIEQKKLWGVYEGETFK</sequence>
<dbReference type="AlphaFoldDB" id="A0A1I7NTL8"/>
<keyword evidence="1" id="KW-0472">Membrane</keyword>
<evidence type="ECO:0000313" key="2">
    <source>
        <dbReference type="EMBL" id="SFV37983.1"/>
    </source>
</evidence>
<evidence type="ECO:0000313" key="3">
    <source>
        <dbReference type="Proteomes" id="UP000199423"/>
    </source>
</evidence>
<dbReference type="Pfam" id="PF06347">
    <property type="entry name" value="SH3_4"/>
    <property type="match status" value="2"/>
</dbReference>
<evidence type="ECO:0000256" key="1">
    <source>
        <dbReference type="SAM" id="Phobius"/>
    </source>
</evidence>
<feature type="transmembrane region" description="Helical" evidence="1">
    <location>
        <begin position="43"/>
        <end position="63"/>
    </location>
</feature>